<proteinExistence type="predicted"/>
<accession>A0ABY7JX98</accession>
<dbReference type="EMBL" id="CP097463">
    <property type="protein sequence ID" value="WAX55937.1"/>
    <property type="molecule type" value="Genomic_DNA"/>
</dbReference>
<evidence type="ECO:0000313" key="2">
    <source>
        <dbReference type="Proteomes" id="UP001164693"/>
    </source>
</evidence>
<dbReference type="InterPro" id="IPR021890">
    <property type="entry name" value="DUF3501"/>
</dbReference>
<keyword evidence="2" id="KW-1185">Reference proteome</keyword>
<gene>
    <name evidence="1" type="ORF">M6B22_15525</name>
</gene>
<organism evidence="1 2">
    <name type="scientific">Jatrophihabitans cynanchi</name>
    <dbReference type="NCBI Taxonomy" id="2944128"/>
    <lineage>
        <taxon>Bacteria</taxon>
        <taxon>Bacillati</taxon>
        <taxon>Actinomycetota</taxon>
        <taxon>Actinomycetes</taxon>
        <taxon>Jatrophihabitantales</taxon>
        <taxon>Jatrophihabitantaceae</taxon>
        <taxon>Jatrophihabitans</taxon>
    </lineage>
</organism>
<protein>
    <submittedName>
        <fullName evidence="1">DUF3501 family protein</fullName>
    </submittedName>
</protein>
<dbReference type="Proteomes" id="UP001164693">
    <property type="component" value="Chromosome"/>
</dbReference>
<dbReference type="Pfam" id="PF12007">
    <property type="entry name" value="DUF3501"/>
    <property type="match status" value="1"/>
</dbReference>
<name>A0ABY7JX98_9ACTN</name>
<dbReference type="RefSeq" id="WP_269442462.1">
    <property type="nucleotide sequence ID" value="NZ_CP097463.1"/>
</dbReference>
<sequence>MPGLNLDELILDREQYRAVRAEVRARMLPLRRSRRVQVGDALALEFENEQTLRYQVQEMIYAENITSEAAAGEEIETYRRLLPTAGSVSATMFLEFADLDTVRTSLDGLSGIQHLIELRLGSSRIAGVDVPPPDEADDRQTYSVHFVRFDLAPAQRADLANLTVPAQLSVEHPAYRAATELPAELRTQLVADLA</sequence>
<reference evidence="1" key="1">
    <citation type="submission" date="2022-05" db="EMBL/GenBank/DDBJ databases">
        <title>Jatrophihabitans sp. SB3-54 whole genome sequence.</title>
        <authorList>
            <person name="Suh M.K."/>
            <person name="Eom M.K."/>
            <person name="Kim J.S."/>
            <person name="Kim H.S."/>
            <person name="Do H.E."/>
            <person name="Shin Y.K."/>
            <person name="Lee J.-S."/>
        </authorList>
    </citation>
    <scope>NUCLEOTIDE SEQUENCE</scope>
    <source>
        <strain evidence="1">SB3-54</strain>
    </source>
</reference>
<evidence type="ECO:0000313" key="1">
    <source>
        <dbReference type="EMBL" id="WAX55937.1"/>
    </source>
</evidence>